<dbReference type="Pfam" id="PF16982">
    <property type="entry name" value="Flp1_like"/>
    <property type="match status" value="1"/>
</dbReference>
<evidence type="ECO:0000256" key="1">
    <source>
        <dbReference type="SAM" id="Phobius"/>
    </source>
</evidence>
<keyword evidence="1" id="KW-0472">Membrane</keyword>
<keyword evidence="1" id="KW-0812">Transmembrane</keyword>
<comment type="caution">
    <text evidence="3">The sequence shown here is derived from an EMBL/GenBank/DDBJ whole genome shotgun (WGS) entry which is preliminary data.</text>
</comment>
<evidence type="ECO:0000259" key="2">
    <source>
        <dbReference type="Pfam" id="PF16982"/>
    </source>
</evidence>
<keyword evidence="1" id="KW-1133">Transmembrane helix</keyword>
<keyword evidence="4" id="KW-1185">Reference proteome</keyword>
<accession>A0A9X2MKI8</accession>
<name>A0A9X2MKI8_9BACL</name>
<reference evidence="3" key="1">
    <citation type="submission" date="2022-08" db="EMBL/GenBank/DDBJ databases">
        <title>The genomic sequence of strain Paenibacillus sp. SCIV0701.</title>
        <authorList>
            <person name="Zhao H."/>
        </authorList>
    </citation>
    <scope>NUCLEOTIDE SEQUENCE</scope>
    <source>
        <strain evidence="3">SCIV0701</strain>
    </source>
</reference>
<dbReference type="AlphaFoldDB" id="A0A9X2MKI8"/>
<feature type="domain" description="Putative Flagellin Flp1-like" evidence="2">
    <location>
        <begin position="11"/>
        <end position="57"/>
    </location>
</feature>
<organism evidence="3 4">
    <name type="scientific">Paenibacillus soyae</name>
    <dbReference type="NCBI Taxonomy" id="2969249"/>
    <lineage>
        <taxon>Bacteria</taxon>
        <taxon>Bacillati</taxon>
        <taxon>Bacillota</taxon>
        <taxon>Bacilli</taxon>
        <taxon>Bacillales</taxon>
        <taxon>Paenibacillaceae</taxon>
        <taxon>Paenibacillus</taxon>
    </lineage>
</organism>
<gene>
    <name evidence="3" type="ORF">NQZ67_00500</name>
</gene>
<evidence type="ECO:0000313" key="4">
    <source>
        <dbReference type="Proteomes" id="UP001141950"/>
    </source>
</evidence>
<dbReference type="EMBL" id="JANIPJ010000001">
    <property type="protein sequence ID" value="MCR2802346.1"/>
    <property type="molecule type" value="Genomic_DNA"/>
</dbReference>
<proteinExistence type="predicted"/>
<evidence type="ECO:0000313" key="3">
    <source>
        <dbReference type="EMBL" id="MCR2802346.1"/>
    </source>
</evidence>
<feature type="transmembrane region" description="Helical" evidence="1">
    <location>
        <begin position="21"/>
        <end position="41"/>
    </location>
</feature>
<dbReference type="InterPro" id="IPR031564">
    <property type="entry name" value="Flp1-like"/>
</dbReference>
<dbReference type="RefSeq" id="WP_257441831.1">
    <property type="nucleotide sequence ID" value="NZ_JANIPJ010000001.1"/>
</dbReference>
<sequence>MKSMVNHFKSFWRKEEGIGTLEVILIVAVVIIIALLFKDWIVALVQDVLDKADSDARQIFE</sequence>
<protein>
    <submittedName>
        <fullName evidence="3">Multidrug transporter</fullName>
    </submittedName>
</protein>
<dbReference type="Proteomes" id="UP001141950">
    <property type="component" value="Unassembled WGS sequence"/>
</dbReference>